<keyword evidence="6" id="KW-1003">Cell membrane</keyword>
<evidence type="ECO:0000256" key="10">
    <source>
        <dbReference type="SAM" id="Phobius"/>
    </source>
</evidence>
<evidence type="ECO:0000256" key="7">
    <source>
        <dbReference type="ARBA" id="ARBA00022692"/>
    </source>
</evidence>
<keyword evidence="7 10" id="KW-0812">Transmembrane</keyword>
<dbReference type="NCBIfam" id="TIGR01528">
    <property type="entry name" value="NMN_trans_PnuC"/>
    <property type="match status" value="1"/>
</dbReference>
<dbReference type="Proteomes" id="UP000396862">
    <property type="component" value="Unassembled WGS sequence"/>
</dbReference>
<comment type="similarity">
    <text evidence="3">Belongs to the nicotinamide ribonucleoside (NR) uptake permease (TC 4.B.1) family.</text>
</comment>
<evidence type="ECO:0000313" key="14">
    <source>
        <dbReference type="Proteomes" id="UP000396862"/>
    </source>
</evidence>
<keyword evidence="5" id="KW-0813">Transport</keyword>
<dbReference type="EMBL" id="BLAU01000001">
    <property type="protein sequence ID" value="GET21279.1"/>
    <property type="molecule type" value="Genomic_DNA"/>
</dbReference>
<feature type="transmembrane region" description="Helical" evidence="10">
    <location>
        <begin position="173"/>
        <end position="191"/>
    </location>
</feature>
<gene>
    <name evidence="12" type="ORF">CLV93_108159</name>
    <name evidence="11" type="ORF">JCM18694_15250</name>
</gene>
<dbReference type="Proteomes" id="UP000240621">
    <property type="component" value="Unassembled WGS sequence"/>
</dbReference>
<dbReference type="PANTHER" id="PTHR36122">
    <property type="entry name" value="NICOTINAMIDE RIBOSIDE TRANSPORTER PNUC"/>
    <property type="match status" value="1"/>
</dbReference>
<feature type="transmembrane region" description="Helical" evidence="10">
    <location>
        <begin position="59"/>
        <end position="77"/>
    </location>
</feature>
<reference evidence="11 14" key="2">
    <citation type="submission" date="2019-10" db="EMBL/GenBank/DDBJ databases">
        <title>Prolixibacter strains distinguished by the presence of nitrate reductase genes were adept at nitrate-dependent anaerobic corrosion of metallic iron and carbon steel.</title>
        <authorList>
            <person name="Iino T."/>
            <person name="Shono N."/>
            <person name="Ito K."/>
            <person name="Nakamura R."/>
            <person name="Sueoka K."/>
            <person name="Harayama S."/>
            <person name="Ohkuma M."/>
        </authorList>
    </citation>
    <scope>NUCLEOTIDE SEQUENCE [LARGE SCALE GENOMIC DNA]</scope>
    <source>
        <strain evidence="11 14">MIC1-1</strain>
    </source>
</reference>
<dbReference type="OrthoDB" id="9791248at2"/>
<dbReference type="GO" id="GO:0005886">
    <property type="term" value="C:plasma membrane"/>
    <property type="evidence" value="ECO:0007669"/>
    <property type="project" value="UniProtKB-SubCell"/>
</dbReference>
<comment type="subcellular location">
    <subcellularLocation>
        <location evidence="2">Cell membrane</location>
        <topology evidence="2">Multi-pass membrane protein</topology>
    </subcellularLocation>
</comment>
<reference evidence="12 13" key="1">
    <citation type="submission" date="2018-03" db="EMBL/GenBank/DDBJ databases">
        <title>Genomic Encyclopedia of Archaeal and Bacterial Type Strains, Phase II (KMG-II): from individual species to whole genera.</title>
        <authorList>
            <person name="Goeker M."/>
        </authorList>
    </citation>
    <scope>NUCLEOTIDE SEQUENCE [LARGE SCALE GENOMIC DNA]</scope>
    <source>
        <strain evidence="12 13">DSM 27267</strain>
    </source>
</reference>
<comment type="caution">
    <text evidence="12">The sequence shown here is derived from an EMBL/GenBank/DDBJ whole genome shotgun (WGS) entry which is preliminary data.</text>
</comment>
<feature type="transmembrane region" description="Helical" evidence="10">
    <location>
        <begin position="36"/>
        <end position="53"/>
    </location>
</feature>
<dbReference type="GO" id="GO:0034257">
    <property type="term" value="F:nicotinamide riboside transmembrane transporter activity"/>
    <property type="evidence" value="ECO:0007669"/>
    <property type="project" value="InterPro"/>
</dbReference>
<keyword evidence="9 10" id="KW-0472">Membrane</keyword>
<evidence type="ECO:0000256" key="9">
    <source>
        <dbReference type="ARBA" id="ARBA00023136"/>
    </source>
</evidence>
<keyword evidence="8 10" id="KW-1133">Transmembrane helix</keyword>
<evidence type="ECO:0000313" key="13">
    <source>
        <dbReference type="Proteomes" id="UP000240621"/>
    </source>
</evidence>
<dbReference type="Pfam" id="PF04973">
    <property type="entry name" value="NMN_transporter"/>
    <property type="match status" value="1"/>
</dbReference>
<dbReference type="EMBL" id="PYGC01000008">
    <property type="protein sequence ID" value="PSK81758.1"/>
    <property type="molecule type" value="Genomic_DNA"/>
</dbReference>
<proteinExistence type="inferred from homology"/>
<evidence type="ECO:0000313" key="11">
    <source>
        <dbReference type="EMBL" id="GET21279.1"/>
    </source>
</evidence>
<dbReference type="PANTHER" id="PTHR36122:SF2">
    <property type="entry name" value="NICOTINAMIDE RIBOSIDE TRANSPORTER PNUC"/>
    <property type="match status" value="1"/>
</dbReference>
<keyword evidence="14" id="KW-1185">Reference proteome</keyword>
<evidence type="ECO:0000256" key="1">
    <source>
        <dbReference type="ARBA" id="ARBA00002672"/>
    </source>
</evidence>
<accession>A0A2P8C9X5</accession>
<dbReference type="InterPro" id="IPR006419">
    <property type="entry name" value="NMN_transpt_PnuC"/>
</dbReference>
<evidence type="ECO:0000256" key="8">
    <source>
        <dbReference type="ARBA" id="ARBA00022989"/>
    </source>
</evidence>
<feature type="transmembrane region" description="Helical" evidence="10">
    <location>
        <begin position="124"/>
        <end position="144"/>
    </location>
</feature>
<evidence type="ECO:0000256" key="2">
    <source>
        <dbReference type="ARBA" id="ARBA00004651"/>
    </source>
</evidence>
<evidence type="ECO:0000256" key="3">
    <source>
        <dbReference type="ARBA" id="ARBA00006669"/>
    </source>
</evidence>
<organism evidence="12 13">
    <name type="scientific">Prolixibacter denitrificans</name>
    <dbReference type="NCBI Taxonomy" id="1541063"/>
    <lineage>
        <taxon>Bacteria</taxon>
        <taxon>Pseudomonadati</taxon>
        <taxon>Bacteroidota</taxon>
        <taxon>Bacteroidia</taxon>
        <taxon>Marinilabiliales</taxon>
        <taxon>Prolixibacteraceae</taxon>
        <taxon>Prolixibacter</taxon>
    </lineage>
</organism>
<dbReference type="AlphaFoldDB" id="A0A2P8C9X5"/>
<protein>
    <recommendedName>
        <fullName evidence="4">Nicotinamide riboside transporter PnuC</fullName>
    </recommendedName>
</protein>
<evidence type="ECO:0000256" key="6">
    <source>
        <dbReference type="ARBA" id="ARBA00022475"/>
    </source>
</evidence>
<dbReference type="RefSeq" id="WP_106543056.1">
    <property type="nucleotide sequence ID" value="NZ_BLAU01000001.1"/>
</dbReference>
<evidence type="ECO:0000256" key="4">
    <source>
        <dbReference type="ARBA" id="ARBA00017522"/>
    </source>
</evidence>
<sequence length="199" mass="23129">MTEILSWLQEHWVEVSGTISGLAYLYFSIRQSIWTWPLGLLSSALYVYVFFVSKFYADMGLQVYYVVISIYGWYAWLHGNGNSNNHGELKVSRTSLVLWVKLFIVNLLLYVGIVYILINFTDSPVPYWDSFTTALSIVATWMLARKKIEHWLLWVVIDAVSLGLYIYKGLYATTVLFFVYTVMAVVGFIEWRKDLANNR</sequence>
<name>A0A2P8C9X5_9BACT</name>
<evidence type="ECO:0000313" key="12">
    <source>
        <dbReference type="EMBL" id="PSK81758.1"/>
    </source>
</evidence>
<evidence type="ECO:0000256" key="5">
    <source>
        <dbReference type="ARBA" id="ARBA00022448"/>
    </source>
</evidence>
<comment type="function">
    <text evidence="1">Required for nicotinamide riboside transport across the inner membrane.</text>
</comment>
<feature type="transmembrane region" description="Helical" evidence="10">
    <location>
        <begin position="98"/>
        <end position="118"/>
    </location>
</feature>